<evidence type="ECO:0000256" key="1">
    <source>
        <dbReference type="ARBA" id="ARBA00023002"/>
    </source>
</evidence>
<sequence length="414" mass="44787">MSAEDFMQVIVVGAGIGGLAAALSLHASGHEVTVFEAAPTLLPLGVGINLLPHAGEVLDELGLVEALLAQGVATRELVYYNRFGQRIWGEPRGRFAGHAAPQISLHRGALQGVLFDAAVERLGPDRVICDRRLTDHEEDGGRVVARFLDREGVARKVAADLLICADGIHSAARARLYPDEGPPVYGGRILWRATTLAAPFLTGASMIMAGHQDQKFVAYPISPPGPDGRQRINWIAELAVAESLRREDWNRRGDPADFLPRFEAWRFDWLDVPGLIRDAEAIYEFPLVDRDPLPRWSHGRMTLLGDAAHPMYPIGSNGASQAILDARALVRALAAHADPVEALAAYEAARLPATAAIVAANRGNGPEQCMQIAQDRAPNGFDRIEDVFAPGELEAIAARYKVLTGLKRASEPRA</sequence>
<dbReference type="SUPFAM" id="SSF54373">
    <property type="entry name" value="FAD-linked reductases, C-terminal domain"/>
    <property type="match status" value="1"/>
</dbReference>
<reference evidence="4 5" key="1">
    <citation type="journal article" date="2013" name="Sci. Rep.">
        <title>Extraordinary expansion of a Sorangium cellulosum genome from an alkaline milieu.</title>
        <authorList>
            <person name="Han K."/>
            <person name="Li Z.F."/>
            <person name="Peng R."/>
            <person name="Zhu L.P."/>
            <person name="Zhou T."/>
            <person name="Wang L.G."/>
            <person name="Li S.G."/>
            <person name="Zhang X.B."/>
            <person name="Hu W."/>
            <person name="Wu Z.H."/>
            <person name="Qin N."/>
            <person name="Li Y.Z."/>
        </authorList>
    </citation>
    <scope>NUCLEOTIDE SEQUENCE [LARGE SCALE GENOMIC DNA]</scope>
    <source>
        <strain evidence="4 5">So0157-2</strain>
    </source>
</reference>
<proteinExistence type="predicted"/>
<dbReference type="KEGG" id="scu:SCE1572_19460"/>
<keyword evidence="1" id="KW-0560">Oxidoreductase</keyword>
<evidence type="ECO:0000256" key="2">
    <source>
        <dbReference type="ARBA" id="ARBA00023033"/>
    </source>
</evidence>
<dbReference type="PRINTS" id="PR00420">
    <property type="entry name" value="RNGMNOXGNASE"/>
</dbReference>
<dbReference type="AlphaFoldDB" id="S4XX79"/>
<dbReference type="EMBL" id="CP003969">
    <property type="protein sequence ID" value="AGP36480.1"/>
    <property type="molecule type" value="Genomic_DNA"/>
</dbReference>
<dbReference type="PATRIC" id="fig|1254432.3.peg.4401"/>
<evidence type="ECO:0000313" key="5">
    <source>
        <dbReference type="Proteomes" id="UP000014803"/>
    </source>
</evidence>
<dbReference type="NCBIfam" id="NF005720">
    <property type="entry name" value="PRK07538.1"/>
    <property type="match status" value="1"/>
</dbReference>
<dbReference type="Pfam" id="PF01494">
    <property type="entry name" value="FAD_binding_3"/>
    <property type="match status" value="1"/>
</dbReference>
<dbReference type="Proteomes" id="UP000014803">
    <property type="component" value="Chromosome"/>
</dbReference>
<dbReference type="PANTHER" id="PTHR13789:SF268">
    <property type="entry name" value="5-METHYLPHENAZINE-1-CARBOXYLATE 1-MONOOXYGENASE"/>
    <property type="match status" value="1"/>
</dbReference>
<feature type="domain" description="FAD-binding" evidence="3">
    <location>
        <begin position="7"/>
        <end position="359"/>
    </location>
</feature>
<name>S4XX79_SORCE</name>
<dbReference type="PANTHER" id="PTHR13789">
    <property type="entry name" value="MONOOXYGENASE"/>
    <property type="match status" value="1"/>
</dbReference>
<dbReference type="eggNOG" id="COG0654">
    <property type="taxonomic scope" value="Bacteria"/>
</dbReference>
<dbReference type="Gene3D" id="3.30.9.30">
    <property type="match status" value="1"/>
</dbReference>
<dbReference type="STRING" id="1254432.SCE1572_19460"/>
<evidence type="ECO:0000259" key="3">
    <source>
        <dbReference type="Pfam" id="PF01494"/>
    </source>
</evidence>
<dbReference type="Gene3D" id="3.50.50.60">
    <property type="entry name" value="FAD/NAD(P)-binding domain"/>
    <property type="match status" value="1"/>
</dbReference>
<dbReference type="SUPFAM" id="SSF51905">
    <property type="entry name" value="FAD/NAD(P)-binding domain"/>
    <property type="match status" value="1"/>
</dbReference>
<keyword evidence="2" id="KW-0503">Monooxygenase</keyword>
<protein>
    <recommendedName>
        <fullName evidence="3">FAD-binding domain-containing protein</fullName>
    </recommendedName>
</protein>
<organism evidence="4 5">
    <name type="scientific">Sorangium cellulosum So0157-2</name>
    <dbReference type="NCBI Taxonomy" id="1254432"/>
    <lineage>
        <taxon>Bacteria</taxon>
        <taxon>Pseudomonadati</taxon>
        <taxon>Myxococcota</taxon>
        <taxon>Polyangia</taxon>
        <taxon>Polyangiales</taxon>
        <taxon>Polyangiaceae</taxon>
        <taxon>Sorangium</taxon>
    </lineage>
</organism>
<dbReference type="HOGENOM" id="CLU_009665_19_5_7"/>
<evidence type="ECO:0000313" key="4">
    <source>
        <dbReference type="EMBL" id="AGP36480.1"/>
    </source>
</evidence>
<accession>S4XX79</accession>
<dbReference type="InterPro" id="IPR050493">
    <property type="entry name" value="FAD-dep_Monooxygenase_BioMet"/>
</dbReference>
<dbReference type="InterPro" id="IPR036188">
    <property type="entry name" value="FAD/NAD-bd_sf"/>
</dbReference>
<dbReference type="InterPro" id="IPR002938">
    <property type="entry name" value="FAD-bd"/>
</dbReference>
<dbReference type="GO" id="GO:0004497">
    <property type="term" value="F:monooxygenase activity"/>
    <property type="evidence" value="ECO:0007669"/>
    <property type="project" value="UniProtKB-KW"/>
</dbReference>
<dbReference type="GO" id="GO:0071949">
    <property type="term" value="F:FAD binding"/>
    <property type="evidence" value="ECO:0007669"/>
    <property type="project" value="InterPro"/>
</dbReference>
<gene>
    <name evidence="4" type="ORF">SCE1572_19460</name>
</gene>